<accession>A0A6A3DZK2</accession>
<feature type="compositionally biased region" description="Basic residues" evidence="1">
    <location>
        <begin position="105"/>
        <end position="121"/>
    </location>
</feature>
<dbReference type="EMBL" id="QXGF01001999">
    <property type="protein sequence ID" value="KAE8926655.1"/>
    <property type="molecule type" value="Genomic_DNA"/>
</dbReference>
<evidence type="ECO:0000313" key="2">
    <source>
        <dbReference type="EMBL" id="KAE8926655.1"/>
    </source>
</evidence>
<gene>
    <name evidence="2" type="ORF">PF009_g23164</name>
</gene>
<evidence type="ECO:0000256" key="1">
    <source>
        <dbReference type="SAM" id="MobiDB-lite"/>
    </source>
</evidence>
<comment type="caution">
    <text evidence="2">The sequence shown here is derived from an EMBL/GenBank/DDBJ whole genome shotgun (WGS) entry which is preliminary data.</text>
</comment>
<dbReference type="Proteomes" id="UP000429523">
    <property type="component" value="Unassembled WGS sequence"/>
</dbReference>
<dbReference type="AlphaFoldDB" id="A0A6A3DZK2"/>
<reference evidence="2 3" key="1">
    <citation type="submission" date="2018-08" db="EMBL/GenBank/DDBJ databases">
        <title>Genomic investigation of the strawberry pathogen Phytophthora fragariae indicates pathogenicity is determined by transcriptional variation in three key races.</title>
        <authorList>
            <person name="Adams T.M."/>
            <person name="Armitage A.D."/>
            <person name="Sobczyk M.K."/>
            <person name="Bates H.J."/>
            <person name="Dunwell J.M."/>
            <person name="Nellist C.F."/>
            <person name="Harrison R.J."/>
        </authorList>
    </citation>
    <scope>NUCLEOTIDE SEQUENCE [LARGE SCALE GENOMIC DNA]</scope>
    <source>
        <strain evidence="2 3">NOV-9</strain>
    </source>
</reference>
<name>A0A6A3DZK2_9STRA</name>
<sequence>MEPALLARNSLWLNAFFQKRRMATSAPSPKAKSLVKNTGTRRPTWIRVTPSAAAAPSASAPRWTRIRATRTRHRWPHPATQAARRHDTLPSQRPRIRAYRPLVLWRRRRDARGRPRQRQRLRQPAAGHSRKRAHRRPSSAPARVL</sequence>
<feature type="compositionally biased region" description="Basic residues" evidence="1">
    <location>
        <begin position="128"/>
        <end position="137"/>
    </location>
</feature>
<organism evidence="2 3">
    <name type="scientific">Phytophthora fragariae</name>
    <dbReference type="NCBI Taxonomy" id="53985"/>
    <lineage>
        <taxon>Eukaryota</taxon>
        <taxon>Sar</taxon>
        <taxon>Stramenopiles</taxon>
        <taxon>Oomycota</taxon>
        <taxon>Peronosporomycetes</taxon>
        <taxon>Peronosporales</taxon>
        <taxon>Peronosporaceae</taxon>
        <taxon>Phytophthora</taxon>
    </lineage>
</organism>
<protein>
    <submittedName>
        <fullName evidence="2">Uncharacterized protein</fullName>
    </submittedName>
</protein>
<proteinExistence type="predicted"/>
<feature type="region of interest" description="Disordered" evidence="1">
    <location>
        <begin position="70"/>
        <end position="145"/>
    </location>
</feature>
<evidence type="ECO:0000313" key="3">
    <source>
        <dbReference type="Proteomes" id="UP000429523"/>
    </source>
</evidence>